<evidence type="ECO:0000313" key="1">
    <source>
        <dbReference type="Proteomes" id="UP000000437"/>
    </source>
</evidence>
<evidence type="ECO:0000313" key="2">
    <source>
        <dbReference type="RefSeq" id="XP_073795750.1"/>
    </source>
</evidence>
<dbReference type="RefSeq" id="XP_073795750.1">
    <property type="nucleotide sequence ID" value="XM_073939649.1"/>
</dbReference>
<proteinExistence type="predicted"/>
<accession>A0AC58IND8</accession>
<gene>
    <name evidence="2" type="primary">cdh26.1</name>
</gene>
<protein>
    <submittedName>
        <fullName evidence="2">Cadherin-like protein 26</fullName>
    </submittedName>
</protein>
<organism evidence="1 2">
    <name type="scientific">Danio rerio</name>
    <name type="common">Zebrafish</name>
    <name type="synonym">Brachydanio rerio</name>
    <dbReference type="NCBI Taxonomy" id="7955"/>
    <lineage>
        <taxon>Eukaryota</taxon>
        <taxon>Metazoa</taxon>
        <taxon>Chordata</taxon>
        <taxon>Craniata</taxon>
        <taxon>Vertebrata</taxon>
        <taxon>Euteleostomi</taxon>
        <taxon>Actinopterygii</taxon>
        <taxon>Neopterygii</taxon>
        <taxon>Teleostei</taxon>
        <taxon>Ostariophysi</taxon>
        <taxon>Cypriniformes</taxon>
        <taxon>Danionidae</taxon>
        <taxon>Danioninae</taxon>
        <taxon>Danio</taxon>
    </lineage>
</organism>
<name>A0AC58IND8_DANRE</name>
<dbReference type="Proteomes" id="UP000000437">
    <property type="component" value="Chromosome 23"/>
</dbReference>
<sequence length="835" mass="92962">MMKAAVFLLLFTLGELSASYTNDTSSRQKRDAVLIRTKRRWVLSTIDLEENMRGPFPLEVTQMFNDKKQENVKFRISGEGVTTPPIGLFSINENTGSVFVHRAIDREINPIFHVDFDVLDKDTGAPLDRTLSFNVEIKDLNDNAPLFTPTTIPASVPENALEGPIQATLQAHDNDQKDTYNSEFTMRVVSQDPAVPVFSLRDMPQTNKYKQLAFSGCFDFDKAKTYKVLIEAKDKGTPPMSSTATVIVNITDSNTHQPEFSSTTYNAEVMEMESNKEILRINITDKDTPNTPASRAVFSILKGNEEGYYRIVTDPKTNQGVLSVIKGKNFEKTEITQLEIAVENEEKIFQCVDGKRTSAPPPKPQTTKVAVKVIDLNDPPVFKKVIEKVYRNENGKPGDVLFTPDIKDEDSDVNNIRYELVKDPAKWVSVDPKTGKITTVQTMDRESPFVRNGTYTVVVQAIDDGQPPATGTCTVVVYLGDLNDNAPYLPSNKTVMCANNMNRVRVFPADDDAPPFSGPFTFSLGDEEMKKLWKLDPTTGLNSSLISLTSLPYGNYTVPLKIQDQQALQSDVVMFVSVCECSSPHTCRGLLPLSSRLGPAAIGLMIAGLLLLALLLLFSFLCDCNSKNFQHIPLSLQDEGNQTLVKYNDEGGGSVFRPESMLVSNLAMKESIKVASAPAVDYVATDGFRRSENGTMRSPGYNPQYFSGAFQEMSNGGGVMSMPYQSWSTVRRERESFRNGGAQLTRGYSVSRVDRNLAEHIERKISGFPEEQRDYPVYSPYQYEYEGRGSDCQSLDQLSVSNLGDNLDFLQHLGPKFNNLGKICQQPVNHRNTQL</sequence>
<keyword evidence="1" id="KW-1185">Reference proteome</keyword>
<reference evidence="2" key="1">
    <citation type="submission" date="2025-08" db="UniProtKB">
        <authorList>
            <consortium name="RefSeq"/>
        </authorList>
    </citation>
    <scope>IDENTIFICATION</scope>
    <source>
        <strain evidence="2">Tuebingen</strain>
        <tissue evidence="2">Fibroblasts and whole tissue</tissue>
    </source>
</reference>